<organism evidence="1 2">
    <name type="scientific">Aquisalimonas asiatica</name>
    <dbReference type="NCBI Taxonomy" id="406100"/>
    <lineage>
        <taxon>Bacteria</taxon>
        <taxon>Pseudomonadati</taxon>
        <taxon>Pseudomonadota</taxon>
        <taxon>Gammaproteobacteria</taxon>
        <taxon>Chromatiales</taxon>
        <taxon>Ectothiorhodospiraceae</taxon>
        <taxon>Aquisalimonas</taxon>
    </lineage>
</organism>
<name>A0A1H8ST37_9GAMM</name>
<dbReference type="STRING" id="406100.SAMN04488052_103186"/>
<dbReference type="EMBL" id="FOEG01000003">
    <property type="protein sequence ID" value="SEO81920.1"/>
    <property type="molecule type" value="Genomic_DNA"/>
</dbReference>
<evidence type="ECO:0000313" key="2">
    <source>
        <dbReference type="Proteomes" id="UP000199657"/>
    </source>
</evidence>
<reference evidence="1 2" key="1">
    <citation type="submission" date="2016-10" db="EMBL/GenBank/DDBJ databases">
        <authorList>
            <person name="de Groot N.N."/>
        </authorList>
    </citation>
    <scope>NUCLEOTIDE SEQUENCE [LARGE SCALE GENOMIC DNA]</scope>
    <source>
        <strain evidence="1 2">CGMCC 1.6291</strain>
    </source>
</reference>
<protein>
    <submittedName>
        <fullName evidence="1">Uncharacterized protein</fullName>
    </submittedName>
</protein>
<accession>A0A1H8ST37</accession>
<proteinExistence type="predicted"/>
<evidence type="ECO:0000313" key="1">
    <source>
        <dbReference type="EMBL" id="SEO81920.1"/>
    </source>
</evidence>
<sequence>MTGTVVYKPLTSLAQGDRLARDLHDEQGGVLVPAGSLVDDRVRRRLQLFGVDTVPVEGLESAGTTAQADASLDDALNHLFRHWRCSPGMNHLRALIASHRSGAASQ</sequence>
<dbReference type="AlphaFoldDB" id="A0A1H8ST37"/>
<keyword evidence="2" id="KW-1185">Reference proteome</keyword>
<gene>
    <name evidence="1" type="ORF">SAMN04488052_103186</name>
</gene>
<dbReference type="Proteomes" id="UP000199657">
    <property type="component" value="Unassembled WGS sequence"/>
</dbReference>
<dbReference type="RefSeq" id="WP_091642432.1">
    <property type="nucleotide sequence ID" value="NZ_FOEG01000003.1"/>
</dbReference>